<accession>A0ABP1EPM5</accession>
<gene>
    <name evidence="1" type="ORF">T190607A01A_30482</name>
</gene>
<proteinExistence type="predicted"/>
<evidence type="ECO:0008006" key="3">
    <source>
        <dbReference type="Google" id="ProtNLM"/>
    </source>
</evidence>
<evidence type="ECO:0000313" key="2">
    <source>
        <dbReference type="Proteomes" id="UP001497416"/>
    </source>
</evidence>
<organism evidence="1 2">
    <name type="scientific">Tenacibaculum platacis</name>
    <dbReference type="NCBI Taxonomy" id="3137852"/>
    <lineage>
        <taxon>Bacteria</taxon>
        <taxon>Pseudomonadati</taxon>
        <taxon>Bacteroidota</taxon>
        <taxon>Flavobacteriia</taxon>
        <taxon>Flavobacteriales</taxon>
        <taxon>Flavobacteriaceae</taxon>
        <taxon>Tenacibaculum</taxon>
    </lineage>
</organism>
<reference evidence="1 2" key="1">
    <citation type="submission" date="2024-05" db="EMBL/GenBank/DDBJ databases">
        <authorList>
            <person name="Duchaud E."/>
        </authorList>
    </citation>
    <scope>NUCLEOTIDE SEQUENCE [LARGE SCALE GENOMIC DNA]</scope>
    <source>
        <strain evidence="1">Ena-SAMPLE-TAB-13-05-2024-13:56:06:370-140302</strain>
    </source>
</reference>
<dbReference type="EMBL" id="CAXIXY010000005">
    <property type="protein sequence ID" value="CAL2090234.1"/>
    <property type="molecule type" value="Genomic_DNA"/>
</dbReference>
<name>A0ABP1EPM5_9FLAO</name>
<evidence type="ECO:0000313" key="1">
    <source>
        <dbReference type="EMBL" id="CAL2090234.1"/>
    </source>
</evidence>
<dbReference type="Proteomes" id="UP001497416">
    <property type="component" value="Unassembled WGS sequence"/>
</dbReference>
<protein>
    <recommendedName>
        <fullName evidence="3">Natural product</fullName>
    </recommendedName>
</protein>
<comment type="caution">
    <text evidence="1">The sequence shown here is derived from an EMBL/GenBank/DDBJ whole genome shotgun (WGS) entry which is preliminary data.</text>
</comment>
<keyword evidence="2" id="KW-1185">Reference proteome</keyword>
<sequence length="81" mass="8153">MKKSILNLGKVLSKSEQQKVNGEFGGCDIAPPGCPCKVPPNHPCLSGGSGGGSSTGLCFGPFGTYSVSCNSTCDDGTQPIC</sequence>